<protein>
    <submittedName>
        <fullName evidence="1">Uncharacterized protein</fullName>
    </submittedName>
</protein>
<sequence>MLITIIRLNLIEFGRDEVEAMIDPLLHAQIQRKEKEEGKGLEKNACVFRIPYGVRVQVSFGRYSQGKAYTFYLRNEVSRGVCWAVSVEL</sequence>
<name>A0ABQ7CME2_BRACR</name>
<evidence type="ECO:0000313" key="2">
    <source>
        <dbReference type="Proteomes" id="UP000266723"/>
    </source>
</evidence>
<gene>
    <name evidence="1" type="ORF">DY000_02015666</name>
</gene>
<organism evidence="1 2">
    <name type="scientific">Brassica cretica</name>
    <name type="common">Mustard</name>
    <dbReference type="NCBI Taxonomy" id="69181"/>
    <lineage>
        <taxon>Eukaryota</taxon>
        <taxon>Viridiplantae</taxon>
        <taxon>Streptophyta</taxon>
        <taxon>Embryophyta</taxon>
        <taxon>Tracheophyta</taxon>
        <taxon>Spermatophyta</taxon>
        <taxon>Magnoliopsida</taxon>
        <taxon>eudicotyledons</taxon>
        <taxon>Gunneridae</taxon>
        <taxon>Pentapetalae</taxon>
        <taxon>rosids</taxon>
        <taxon>malvids</taxon>
        <taxon>Brassicales</taxon>
        <taxon>Brassicaceae</taxon>
        <taxon>Brassiceae</taxon>
        <taxon>Brassica</taxon>
    </lineage>
</organism>
<accession>A0ABQ7CME2</accession>
<comment type="caution">
    <text evidence="1">The sequence shown here is derived from an EMBL/GenBank/DDBJ whole genome shotgun (WGS) entry which is preliminary data.</text>
</comment>
<proteinExistence type="predicted"/>
<dbReference type="EMBL" id="QGKV02000759">
    <property type="protein sequence ID" value="KAF3561203.1"/>
    <property type="molecule type" value="Genomic_DNA"/>
</dbReference>
<evidence type="ECO:0000313" key="1">
    <source>
        <dbReference type="EMBL" id="KAF3561203.1"/>
    </source>
</evidence>
<keyword evidence="2" id="KW-1185">Reference proteome</keyword>
<dbReference type="Proteomes" id="UP000266723">
    <property type="component" value="Unassembled WGS sequence"/>
</dbReference>
<reference evidence="1 2" key="1">
    <citation type="journal article" date="2020" name="BMC Genomics">
        <title>Intraspecific diversification of the crop wild relative Brassica cretica Lam. using demographic model selection.</title>
        <authorList>
            <person name="Kioukis A."/>
            <person name="Michalopoulou V.A."/>
            <person name="Briers L."/>
            <person name="Pirintsos S."/>
            <person name="Studholme D.J."/>
            <person name="Pavlidis P."/>
            <person name="Sarris P.F."/>
        </authorList>
    </citation>
    <scope>NUCLEOTIDE SEQUENCE [LARGE SCALE GENOMIC DNA]</scope>
    <source>
        <strain evidence="2">cv. PFS-1207/04</strain>
    </source>
</reference>